<dbReference type="GO" id="GO:0009228">
    <property type="term" value="P:thiamine biosynthetic process"/>
    <property type="evidence" value="ECO:0007669"/>
    <property type="project" value="InterPro"/>
</dbReference>
<proteinExistence type="predicted"/>
<dbReference type="EMBL" id="LGAV01000002">
    <property type="protein sequence ID" value="KOS15499.1"/>
    <property type="molecule type" value="Genomic_DNA"/>
</dbReference>
<feature type="domain" description="Thiaminase-2/PQQC" evidence="1">
    <location>
        <begin position="385"/>
        <end position="591"/>
    </location>
</feature>
<organism evidence="3 4">
    <name type="scientific">Malassezia pachydermatis</name>
    <dbReference type="NCBI Taxonomy" id="77020"/>
    <lineage>
        <taxon>Eukaryota</taxon>
        <taxon>Fungi</taxon>
        <taxon>Dikarya</taxon>
        <taxon>Basidiomycota</taxon>
        <taxon>Ustilaginomycotina</taxon>
        <taxon>Malasseziomycetes</taxon>
        <taxon>Malasseziales</taxon>
        <taxon>Malasseziaceae</taxon>
        <taxon>Malassezia</taxon>
    </lineage>
</organism>
<protein>
    <submittedName>
        <fullName evidence="3">Thi21-hydroxymethylpyrimidine phosphate involved in the last steps in thiamine biosynthesis</fullName>
    </submittedName>
</protein>
<dbReference type="GeneID" id="28729101"/>
<dbReference type="InterPro" id="IPR016084">
    <property type="entry name" value="Haem_Oase-like_multi-hlx"/>
</dbReference>
<dbReference type="Pfam" id="PF08543">
    <property type="entry name" value="Phos_pyr_kin"/>
    <property type="match status" value="2"/>
</dbReference>
<dbReference type="InterPro" id="IPR013749">
    <property type="entry name" value="PM/HMP-P_kinase-1"/>
</dbReference>
<comment type="caution">
    <text evidence="3">The sequence shown here is derived from an EMBL/GenBank/DDBJ whole genome shotgun (WGS) entry which is preliminary data.</text>
</comment>
<dbReference type="SUPFAM" id="SSF48613">
    <property type="entry name" value="Heme oxygenase-like"/>
    <property type="match status" value="1"/>
</dbReference>
<dbReference type="RefSeq" id="XP_017993131.1">
    <property type="nucleotide sequence ID" value="XM_018137226.1"/>
</dbReference>
<evidence type="ECO:0000313" key="4">
    <source>
        <dbReference type="Proteomes" id="UP000037751"/>
    </source>
</evidence>
<dbReference type="GO" id="GO:0005829">
    <property type="term" value="C:cytosol"/>
    <property type="evidence" value="ECO:0007669"/>
    <property type="project" value="TreeGrafter"/>
</dbReference>
<dbReference type="Pfam" id="PF03070">
    <property type="entry name" value="TENA_THI-4"/>
    <property type="match status" value="1"/>
</dbReference>
<dbReference type="CDD" id="cd01169">
    <property type="entry name" value="HMPP_kinase"/>
    <property type="match status" value="1"/>
</dbReference>
<dbReference type="InterPro" id="IPR004399">
    <property type="entry name" value="HMP/HMP-P_kinase_dom"/>
</dbReference>
<dbReference type="CDD" id="cd19367">
    <property type="entry name" value="TenA_C_ScTHI20-like"/>
    <property type="match status" value="1"/>
</dbReference>
<keyword evidence="4" id="KW-1185">Reference proteome</keyword>
<evidence type="ECO:0000313" key="3">
    <source>
        <dbReference type="EMBL" id="KOS15499.1"/>
    </source>
</evidence>
<dbReference type="SUPFAM" id="SSF53613">
    <property type="entry name" value="Ribokinase-like"/>
    <property type="match status" value="2"/>
</dbReference>
<dbReference type="STRING" id="77020.A0A0M9VQH4"/>
<dbReference type="VEuPathDB" id="FungiDB:Malapachy_2738"/>
<accession>A0A0M9VQH4</accession>
<evidence type="ECO:0000259" key="2">
    <source>
        <dbReference type="Pfam" id="PF08543"/>
    </source>
</evidence>
<dbReference type="GO" id="GO:0008902">
    <property type="term" value="F:hydroxymethylpyrimidine kinase activity"/>
    <property type="evidence" value="ECO:0007669"/>
    <property type="project" value="TreeGrafter"/>
</dbReference>
<dbReference type="PANTHER" id="PTHR20858">
    <property type="entry name" value="PHOSPHOMETHYLPYRIMIDINE KINASE"/>
    <property type="match status" value="1"/>
</dbReference>
<dbReference type="Gene3D" id="3.40.1190.20">
    <property type="match status" value="1"/>
</dbReference>
<dbReference type="InterPro" id="IPR004305">
    <property type="entry name" value="Thiaminase-2/PQQC"/>
</dbReference>
<evidence type="ECO:0000259" key="1">
    <source>
        <dbReference type="Pfam" id="PF03070"/>
    </source>
</evidence>
<dbReference type="AlphaFoldDB" id="A0A0M9VQH4"/>
<dbReference type="InterPro" id="IPR029056">
    <property type="entry name" value="Ribokinase-like"/>
</dbReference>
<feature type="domain" description="Pyridoxamine kinase/Phosphomethylpyrimidine kinase" evidence="2">
    <location>
        <begin position="275"/>
        <end position="354"/>
    </location>
</feature>
<reference evidence="3 4" key="1">
    <citation type="submission" date="2015-07" db="EMBL/GenBank/DDBJ databases">
        <title>Draft Genome Sequence of Malassezia furfur CBS1878 and Malassezia pachydermatis CBS1879.</title>
        <authorList>
            <person name="Triana S."/>
            <person name="Ohm R."/>
            <person name="Gonzalez A."/>
            <person name="DeCock H."/>
            <person name="Restrepo S."/>
            <person name="Celis A."/>
        </authorList>
    </citation>
    <scope>NUCLEOTIDE SEQUENCE [LARGE SCALE GENOMIC DNA]</scope>
    <source>
        <strain evidence="3 4">CBS 1879</strain>
    </source>
</reference>
<dbReference type="Gene3D" id="1.20.910.10">
    <property type="entry name" value="Heme oxygenase-like"/>
    <property type="match status" value="1"/>
</dbReference>
<sequence length="597" mass="65291">MSIPRVLSIAGSDPSGGAGIQADLKTFLACGTYGMSVITALTAQSTQGVTGIHVPPAAFLRQQFDCVTQDIPVDAIKLGVLANKDIATEVISCLQGWRTQHPDTPIVLDPVMVATSGSLLLEKEAIKCILQELCPMSTIVTPNLHEAEVILQTMGVDKLPDAQPLAHQCHLATSLAQLGTAYVLVKGGHAPMKIHELHKELEKMGLDGFKEAVDPSAVACRREHNASALLFPAQARTDMDDVALVLGASLYTQDSMDVIWMHDIHDVTFLQPLSDTYVVDVLVETQTQHMTLFIKPEVPTTATHGTGCTLSSAICAFSAKGHSMCSAVAHALWYMQHALASSLENVGQGAGPLNHGALLLERGVPLRGKNNDAPLFTTLMARSWPLWRKYTRHPFPTQIGRGTLPWKSFLWFMCQDYIYIQHYARTWSKALAKPGTTAAQAEAFVAIIQGVVQESQLHLRVCEKAGIAKETVLATPESRATMAYTRFVLDIAEEGLLPLMVSLASCAFGYAEVGRWLHAMRSQTAVEDEEKYADWVHEYAGDAYQGLVAHLLELLEDYTAQFSPTVEQMKRLQIIWDTSTRLEIGMWDEALAMGMSE</sequence>
<name>A0A0M9VQH4_9BASI</name>
<gene>
    <name evidence="3" type="ORF">Malapachy_2738</name>
</gene>
<dbReference type="GO" id="GO:0008972">
    <property type="term" value="F:phosphomethylpyrimidine kinase activity"/>
    <property type="evidence" value="ECO:0007669"/>
    <property type="project" value="InterPro"/>
</dbReference>
<feature type="domain" description="Pyridoxamine kinase/Phosphomethylpyrimidine kinase" evidence="2">
    <location>
        <begin position="13"/>
        <end position="192"/>
    </location>
</feature>
<dbReference type="OrthoDB" id="10028886at2759"/>
<dbReference type="PANTHER" id="PTHR20858:SF17">
    <property type="entry name" value="HYDROXYMETHYLPYRIMIDINE_PHOSPHOMETHYLPYRIMIDINE KINASE THI20-RELATED"/>
    <property type="match status" value="1"/>
</dbReference>
<dbReference type="Proteomes" id="UP000037751">
    <property type="component" value="Unassembled WGS sequence"/>
</dbReference>